<dbReference type="EMBL" id="JAOPGA020001054">
    <property type="protein sequence ID" value="KAL0484579.1"/>
    <property type="molecule type" value="Genomic_DNA"/>
</dbReference>
<proteinExistence type="inferred from homology"/>
<dbReference type="InterPro" id="IPR004839">
    <property type="entry name" value="Aminotransferase_I/II_large"/>
</dbReference>
<accession>A0AAW2Z5H0</accession>
<name>A0AAW2Z5H0_9EUKA</name>
<protein>
    <submittedName>
        <fullName evidence="7">Aspartate aminotransferase</fullName>
    </submittedName>
</protein>
<organism evidence="7 8">
    <name type="scientific">Acrasis kona</name>
    <dbReference type="NCBI Taxonomy" id="1008807"/>
    <lineage>
        <taxon>Eukaryota</taxon>
        <taxon>Discoba</taxon>
        <taxon>Heterolobosea</taxon>
        <taxon>Tetramitia</taxon>
        <taxon>Eutetramitia</taxon>
        <taxon>Acrasidae</taxon>
        <taxon>Acrasis</taxon>
    </lineage>
</organism>
<dbReference type="PANTHER" id="PTHR46383:SF1">
    <property type="entry name" value="ASPARTATE AMINOTRANSFERASE"/>
    <property type="match status" value="1"/>
</dbReference>
<keyword evidence="4" id="KW-0808">Transferase</keyword>
<evidence type="ECO:0000256" key="5">
    <source>
        <dbReference type="ARBA" id="ARBA00022898"/>
    </source>
</evidence>
<evidence type="ECO:0000313" key="7">
    <source>
        <dbReference type="EMBL" id="KAL0484579.1"/>
    </source>
</evidence>
<dbReference type="InterPro" id="IPR015421">
    <property type="entry name" value="PyrdxlP-dep_Trfase_major"/>
</dbReference>
<dbReference type="Gene3D" id="3.40.640.10">
    <property type="entry name" value="Type I PLP-dependent aspartate aminotransferase-like (Major domain)"/>
    <property type="match status" value="1"/>
</dbReference>
<evidence type="ECO:0000256" key="1">
    <source>
        <dbReference type="ARBA" id="ARBA00001933"/>
    </source>
</evidence>
<reference evidence="7 8" key="1">
    <citation type="submission" date="2024-03" db="EMBL/GenBank/DDBJ databases">
        <title>The Acrasis kona genome and developmental transcriptomes reveal deep origins of eukaryotic multicellular pathways.</title>
        <authorList>
            <person name="Sheikh S."/>
            <person name="Fu C.-J."/>
            <person name="Brown M.W."/>
            <person name="Baldauf S.L."/>
        </authorList>
    </citation>
    <scope>NUCLEOTIDE SEQUENCE [LARGE SCALE GENOMIC DNA]</scope>
    <source>
        <strain evidence="7 8">ATCC MYA-3509</strain>
    </source>
</reference>
<gene>
    <name evidence="7" type="ORF">AKO1_011620</name>
</gene>
<evidence type="ECO:0000256" key="3">
    <source>
        <dbReference type="ARBA" id="ARBA00022576"/>
    </source>
</evidence>
<feature type="domain" description="Aminotransferase class I/classII large" evidence="6">
    <location>
        <begin position="78"/>
        <end position="442"/>
    </location>
</feature>
<dbReference type="SUPFAM" id="SSF53383">
    <property type="entry name" value="PLP-dependent transferases"/>
    <property type="match status" value="1"/>
</dbReference>
<sequence>MPPHKMDFRTAVEMVISKMREDEDPSHKRLREDIAHPSKPARDVLPGFTRVNKTGVIYVTSRAQEEGYYYGNQEWANFGQGAPEVGRIPGAEPRPTQLSFEEDANEYAPVTGTKTLRQKIADLYNHRYRQGKQSQYTYENVCITPGGRAALTRLAAAIGDVYVGFFLPDYTAYEEVLSIFKRLVPIPNQAHKEENYRVNSDRLRHEINEKGLSVILESNPCNPTGQLLEGEELKSRVQVARETKCTLIMDEFYSSYVYTSDPSEAKTVSSAEFVEDVNTDPVVIVDGLTKNWRLPGWRVCWIIGPRELIESVSSAGSFLEGGANSPLQSAALPLLDPEYARKDVIALQTHFKSKRDYILERFKSMSGIKVDVDPQATFYIWANLSDLPEHIRNGVRFFEECIKEKVIVVPGIFFDVNPGKRRELYNSPFQNYVRLSFGPGMDHIVKGLDAIERVIKKFQQKE</sequence>
<dbReference type="PANTHER" id="PTHR46383">
    <property type="entry name" value="ASPARTATE AMINOTRANSFERASE"/>
    <property type="match status" value="1"/>
</dbReference>
<dbReference type="Gene3D" id="3.90.1150.10">
    <property type="entry name" value="Aspartate Aminotransferase, domain 1"/>
    <property type="match status" value="1"/>
</dbReference>
<evidence type="ECO:0000256" key="4">
    <source>
        <dbReference type="ARBA" id="ARBA00022679"/>
    </source>
</evidence>
<dbReference type="GO" id="GO:0006520">
    <property type="term" value="P:amino acid metabolic process"/>
    <property type="evidence" value="ECO:0007669"/>
    <property type="project" value="InterPro"/>
</dbReference>
<dbReference type="InterPro" id="IPR050596">
    <property type="entry name" value="AspAT/PAT-like"/>
</dbReference>
<dbReference type="GO" id="GO:0008483">
    <property type="term" value="F:transaminase activity"/>
    <property type="evidence" value="ECO:0007669"/>
    <property type="project" value="UniProtKB-KW"/>
</dbReference>
<comment type="caution">
    <text evidence="7">The sequence shown here is derived from an EMBL/GenBank/DDBJ whole genome shotgun (WGS) entry which is preliminary data.</text>
</comment>
<keyword evidence="3 7" id="KW-0032">Aminotransferase</keyword>
<dbReference type="Proteomes" id="UP001431209">
    <property type="component" value="Unassembled WGS sequence"/>
</dbReference>
<dbReference type="CDD" id="cd00609">
    <property type="entry name" value="AAT_like"/>
    <property type="match status" value="1"/>
</dbReference>
<evidence type="ECO:0000259" key="6">
    <source>
        <dbReference type="Pfam" id="PF00155"/>
    </source>
</evidence>
<evidence type="ECO:0000313" key="8">
    <source>
        <dbReference type="Proteomes" id="UP001431209"/>
    </source>
</evidence>
<dbReference type="AlphaFoldDB" id="A0AAW2Z5H0"/>
<evidence type="ECO:0000256" key="2">
    <source>
        <dbReference type="ARBA" id="ARBA00007441"/>
    </source>
</evidence>
<dbReference type="GO" id="GO:0030170">
    <property type="term" value="F:pyridoxal phosphate binding"/>
    <property type="evidence" value="ECO:0007669"/>
    <property type="project" value="InterPro"/>
</dbReference>
<comment type="similarity">
    <text evidence="2">Belongs to the class-I pyridoxal-phosphate-dependent aminotransferase family.</text>
</comment>
<dbReference type="Pfam" id="PF00155">
    <property type="entry name" value="Aminotran_1_2"/>
    <property type="match status" value="1"/>
</dbReference>
<comment type="cofactor">
    <cofactor evidence="1">
        <name>pyridoxal 5'-phosphate</name>
        <dbReference type="ChEBI" id="CHEBI:597326"/>
    </cofactor>
</comment>
<keyword evidence="8" id="KW-1185">Reference proteome</keyword>
<dbReference type="InterPro" id="IPR015424">
    <property type="entry name" value="PyrdxlP-dep_Trfase"/>
</dbReference>
<keyword evidence="5" id="KW-0663">Pyridoxal phosphate</keyword>
<dbReference type="InterPro" id="IPR015422">
    <property type="entry name" value="PyrdxlP-dep_Trfase_small"/>
</dbReference>